<name>A0ABT3CYF4_9BACT</name>
<dbReference type="Gene3D" id="1.10.357.10">
    <property type="entry name" value="Tetracycline Repressor, domain 2"/>
    <property type="match status" value="1"/>
</dbReference>
<dbReference type="InterPro" id="IPR050624">
    <property type="entry name" value="HTH-type_Tx_Regulator"/>
</dbReference>
<dbReference type="InterPro" id="IPR009057">
    <property type="entry name" value="Homeodomain-like_sf"/>
</dbReference>
<dbReference type="PANTHER" id="PTHR43479">
    <property type="entry name" value="ACREF/ENVCD OPERON REPRESSOR-RELATED"/>
    <property type="match status" value="1"/>
</dbReference>
<dbReference type="InterPro" id="IPR001647">
    <property type="entry name" value="HTH_TetR"/>
</dbReference>
<protein>
    <submittedName>
        <fullName evidence="4">TetR/AcrR family transcriptional regulator</fullName>
    </submittedName>
</protein>
<sequence length="207" mass="24300">MSPTREKILDKALALFNENGLASVSQRNITEALGISPGNLTYHFKKKEDIVQGLYDRLVIRFSEVFDGITKSPPSINGMLSLSETVFQLVWEYQFFFIDYVFLMRSYPAICTHYSHLMKKREEQFLASVEYLKNEGVLRPERLPKQYNRLFFQLRLITDFFLSAQLNQDDQQRLSQEYLDQVIYLIYPYLTEKGEKELSQSGYQSLS</sequence>
<dbReference type="InterPro" id="IPR025722">
    <property type="entry name" value="TetR"/>
</dbReference>
<evidence type="ECO:0000256" key="1">
    <source>
        <dbReference type="ARBA" id="ARBA00023125"/>
    </source>
</evidence>
<dbReference type="SUPFAM" id="SSF46689">
    <property type="entry name" value="Homeodomain-like"/>
    <property type="match status" value="1"/>
</dbReference>
<dbReference type="RefSeq" id="WP_264139625.1">
    <property type="nucleotide sequence ID" value="NZ_JAOYOD010000001.1"/>
</dbReference>
<keyword evidence="5" id="KW-1185">Reference proteome</keyword>
<proteinExistence type="predicted"/>
<evidence type="ECO:0000256" key="2">
    <source>
        <dbReference type="PROSITE-ProRule" id="PRU00335"/>
    </source>
</evidence>
<dbReference type="PROSITE" id="PS50977">
    <property type="entry name" value="HTH_TETR_2"/>
    <property type="match status" value="1"/>
</dbReference>
<keyword evidence="1 2" id="KW-0238">DNA-binding</keyword>
<feature type="DNA-binding region" description="H-T-H motif" evidence="2">
    <location>
        <begin position="25"/>
        <end position="44"/>
    </location>
</feature>
<reference evidence="4 5" key="1">
    <citation type="submission" date="2022-10" db="EMBL/GenBank/DDBJ databases">
        <title>Comparative genomics and taxonomic characterization of three novel marine species of genus Reichenbachiella exhibiting antioxidant and polysaccharide degradation activities.</title>
        <authorList>
            <person name="Muhammad N."/>
            <person name="Lee Y.-J."/>
            <person name="Ko J."/>
            <person name="Kim S.-G."/>
        </authorList>
    </citation>
    <scope>NUCLEOTIDE SEQUENCE [LARGE SCALE GENOMIC DNA]</scope>
    <source>
        <strain evidence="4 5">ABR2-5</strain>
    </source>
</reference>
<organism evidence="4 5">
    <name type="scientific">Reichenbachiella ulvae</name>
    <dbReference type="NCBI Taxonomy" id="2980104"/>
    <lineage>
        <taxon>Bacteria</taxon>
        <taxon>Pseudomonadati</taxon>
        <taxon>Bacteroidota</taxon>
        <taxon>Cytophagia</taxon>
        <taxon>Cytophagales</taxon>
        <taxon>Reichenbachiellaceae</taxon>
        <taxon>Reichenbachiella</taxon>
    </lineage>
</organism>
<gene>
    <name evidence="4" type="ORF">N7U62_18765</name>
</gene>
<evidence type="ECO:0000313" key="4">
    <source>
        <dbReference type="EMBL" id="MCV9388731.1"/>
    </source>
</evidence>
<dbReference type="Proteomes" id="UP001300692">
    <property type="component" value="Unassembled WGS sequence"/>
</dbReference>
<dbReference type="EMBL" id="JAOYOD010000001">
    <property type="protein sequence ID" value="MCV9388731.1"/>
    <property type="molecule type" value="Genomic_DNA"/>
</dbReference>
<accession>A0ABT3CYF4</accession>
<dbReference type="PRINTS" id="PR00455">
    <property type="entry name" value="HTHTETR"/>
</dbReference>
<dbReference type="Pfam" id="PF00440">
    <property type="entry name" value="TetR_N"/>
    <property type="match status" value="1"/>
</dbReference>
<feature type="domain" description="HTH tetR-type" evidence="3">
    <location>
        <begin position="2"/>
        <end position="62"/>
    </location>
</feature>
<evidence type="ECO:0000313" key="5">
    <source>
        <dbReference type="Proteomes" id="UP001300692"/>
    </source>
</evidence>
<evidence type="ECO:0000259" key="3">
    <source>
        <dbReference type="PROSITE" id="PS50977"/>
    </source>
</evidence>
<dbReference type="Pfam" id="PF13972">
    <property type="entry name" value="TetR"/>
    <property type="match status" value="1"/>
</dbReference>
<dbReference type="PANTHER" id="PTHR43479:SF12">
    <property type="entry name" value="TRANSCRIPTIONAL REGULATORY PROTEIN"/>
    <property type="match status" value="1"/>
</dbReference>
<comment type="caution">
    <text evidence="4">The sequence shown here is derived from an EMBL/GenBank/DDBJ whole genome shotgun (WGS) entry which is preliminary data.</text>
</comment>